<evidence type="ECO:0000256" key="8">
    <source>
        <dbReference type="ARBA" id="ARBA00036478"/>
    </source>
</evidence>
<evidence type="ECO:0000256" key="3">
    <source>
        <dbReference type="ARBA" id="ARBA00022679"/>
    </source>
</evidence>
<dbReference type="PROSITE" id="PS51455">
    <property type="entry name" value="PIPK"/>
    <property type="match status" value="1"/>
</dbReference>
<dbReference type="Proteomes" id="UP000242188">
    <property type="component" value="Unassembled WGS sequence"/>
</dbReference>
<keyword evidence="7" id="KW-0443">Lipid metabolism</keyword>
<comment type="caution">
    <text evidence="15">The sequence shown here is derived from an EMBL/GenBank/DDBJ whole genome shotgun (WGS) entry which is preliminary data.</text>
</comment>
<accession>A0A210PQJ2</accession>
<dbReference type="EMBL" id="NEDP02005556">
    <property type="protein sequence ID" value="OWF38747.1"/>
    <property type="molecule type" value="Genomic_DNA"/>
</dbReference>
<proteinExistence type="predicted"/>
<dbReference type="EC" id="2.7.1.149" evidence="11"/>
<comment type="catalytic activity">
    <reaction evidence="10">
        <text>1,2-dihexadecanoyl-sn-glycero-3-phospho-(1D-myo-inositol-5-phosphate) + GTP = 1,2-dihexadecanoyl-sn-glycero-3-phospho-(1D-myo-inositol-4,5-bisphosphate) + GDP + H(+)</text>
        <dbReference type="Rhea" id="RHEA:55964"/>
        <dbReference type="ChEBI" id="CHEBI:15378"/>
        <dbReference type="ChEBI" id="CHEBI:37565"/>
        <dbReference type="ChEBI" id="CHEBI:58189"/>
        <dbReference type="ChEBI" id="CHEBI:83423"/>
        <dbReference type="ChEBI" id="CHEBI:84968"/>
    </reaction>
    <physiologicalReaction direction="left-to-right" evidence="10">
        <dbReference type="Rhea" id="RHEA:55965"/>
    </physiologicalReaction>
</comment>
<gene>
    <name evidence="15" type="ORF">KP79_PYT19813</name>
</gene>
<dbReference type="GO" id="GO:0016309">
    <property type="term" value="F:1-phosphatidylinositol-5-phosphate 4-kinase activity"/>
    <property type="evidence" value="ECO:0007669"/>
    <property type="project" value="UniProtKB-EC"/>
</dbReference>
<feature type="region of interest" description="Disordered" evidence="13">
    <location>
        <begin position="279"/>
        <end position="311"/>
    </location>
</feature>
<keyword evidence="16" id="KW-1185">Reference proteome</keyword>
<evidence type="ECO:0000256" key="13">
    <source>
        <dbReference type="SAM" id="MobiDB-lite"/>
    </source>
</evidence>
<keyword evidence="6 12" id="KW-0067">ATP-binding</keyword>
<dbReference type="InterPro" id="IPR023610">
    <property type="entry name" value="PInositol-4/5-P-5/4-kinase"/>
</dbReference>
<evidence type="ECO:0000313" key="16">
    <source>
        <dbReference type="Proteomes" id="UP000242188"/>
    </source>
</evidence>
<comment type="catalytic activity">
    <reaction evidence="9">
        <text>a 1,2-diacyl-sn-glycero-3-phospho-(1D-myo-inositol-5-phosphate) + ATP = a 1,2-diacyl-sn-glycero-3-phospho-(1D-myo-inositol-4,5-bisphosphate) + ADP + H(+)</text>
        <dbReference type="Rhea" id="RHEA:12280"/>
        <dbReference type="ChEBI" id="CHEBI:15378"/>
        <dbReference type="ChEBI" id="CHEBI:30616"/>
        <dbReference type="ChEBI" id="CHEBI:57795"/>
        <dbReference type="ChEBI" id="CHEBI:58456"/>
        <dbReference type="ChEBI" id="CHEBI:456216"/>
        <dbReference type="EC" id="2.7.1.149"/>
    </reaction>
    <physiologicalReaction direction="left-to-right" evidence="9">
        <dbReference type="Rhea" id="RHEA:12281"/>
    </physiologicalReaction>
</comment>
<evidence type="ECO:0000256" key="11">
    <source>
        <dbReference type="ARBA" id="ARBA00039039"/>
    </source>
</evidence>
<dbReference type="GO" id="GO:0016308">
    <property type="term" value="F:1-phosphatidylinositol-4-phosphate 5-kinase activity"/>
    <property type="evidence" value="ECO:0007669"/>
    <property type="project" value="TreeGrafter"/>
</dbReference>
<keyword evidence="5 12" id="KW-0418">Kinase</keyword>
<comment type="subcellular location">
    <subcellularLocation>
        <location evidence="1">Cytoplasm</location>
    </subcellularLocation>
</comment>
<keyword evidence="2" id="KW-0963">Cytoplasm</keyword>
<evidence type="ECO:0000313" key="15">
    <source>
        <dbReference type="EMBL" id="OWF38747.1"/>
    </source>
</evidence>
<dbReference type="InterPro" id="IPR027483">
    <property type="entry name" value="PInositol-4-P-4/5-kinase_C_sf"/>
</dbReference>
<keyword evidence="4 12" id="KW-0547">Nucleotide-binding</keyword>
<dbReference type="AlphaFoldDB" id="A0A210PQJ2"/>
<dbReference type="Gene3D" id="3.30.810.10">
    <property type="entry name" value="2-Layer Sandwich"/>
    <property type="match status" value="2"/>
</dbReference>
<name>A0A210PQJ2_MIZYE</name>
<dbReference type="GO" id="GO:0005886">
    <property type="term" value="C:plasma membrane"/>
    <property type="evidence" value="ECO:0007669"/>
    <property type="project" value="TreeGrafter"/>
</dbReference>
<protein>
    <recommendedName>
        <fullName evidence="11">1-phosphatidylinositol-5-phosphate 4-kinase</fullName>
        <ecNumber evidence="11">2.7.1.149</ecNumber>
    </recommendedName>
</protein>
<feature type="domain" description="PIPK" evidence="14">
    <location>
        <begin position="24"/>
        <end position="406"/>
    </location>
</feature>
<dbReference type="CDD" id="cd17305">
    <property type="entry name" value="PIPKc_PIP5KII"/>
    <property type="match status" value="1"/>
</dbReference>
<dbReference type="SMR" id="A0A210PQJ2"/>
<evidence type="ECO:0000256" key="12">
    <source>
        <dbReference type="PROSITE-ProRule" id="PRU00781"/>
    </source>
</evidence>
<sequence length="407" mass="46627">MDKLKKERIRKVNPVSQKVKLFRASEPLLSVFMWGINHTINGLNHVNLPVMLMPDDFKAFSKIRVDNHSYNKESMPSHFKVKEYCPVVFRNLRERFGIDDQDYMNSLTKQAVDVDSPGRSGARMLMSQDKKFFVKTLVSEEVEQMHHLLKQYHQYIVETHAQTLLPQYLGMYRITVNDVETYLIVMRNVFSPRLVIHKKYDLKGSTVDRHASDKEKAKDLPTFKDNDFISDGLSLKIGMGAKDKLMATLTKDAEFLASLHLMDYSLIVGINDCERADREATEALVQEEPEEEEEDENDTENGILEDDEYDYGGVPTPPDSPQPLVTPPFAGELDSNLERFGIKSREDAPKKEIYFLAMIDILTKYGVKKRTAQAAKTMKHGAGAEISTVKPEQYAKRFLDFISKCLD</sequence>
<organism evidence="15 16">
    <name type="scientific">Mizuhopecten yessoensis</name>
    <name type="common">Japanese scallop</name>
    <name type="synonym">Patinopecten yessoensis</name>
    <dbReference type="NCBI Taxonomy" id="6573"/>
    <lineage>
        <taxon>Eukaryota</taxon>
        <taxon>Metazoa</taxon>
        <taxon>Spiralia</taxon>
        <taxon>Lophotrochozoa</taxon>
        <taxon>Mollusca</taxon>
        <taxon>Bivalvia</taxon>
        <taxon>Autobranchia</taxon>
        <taxon>Pteriomorphia</taxon>
        <taxon>Pectinida</taxon>
        <taxon>Pectinoidea</taxon>
        <taxon>Pectinidae</taxon>
        <taxon>Mizuhopecten</taxon>
    </lineage>
</organism>
<evidence type="ECO:0000256" key="7">
    <source>
        <dbReference type="ARBA" id="ARBA00023098"/>
    </source>
</evidence>
<reference evidence="15 16" key="1">
    <citation type="journal article" date="2017" name="Nat. Ecol. Evol.">
        <title>Scallop genome provides insights into evolution of bilaterian karyotype and development.</title>
        <authorList>
            <person name="Wang S."/>
            <person name="Zhang J."/>
            <person name="Jiao W."/>
            <person name="Li J."/>
            <person name="Xun X."/>
            <person name="Sun Y."/>
            <person name="Guo X."/>
            <person name="Huan P."/>
            <person name="Dong B."/>
            <person name="Zhang L."/>
            <person name="Hu X."/>
            <person name="Sun X."/>
            <person name="Wang J."/>
            <person name="Zhao C."/>
            <person name="Wang Y."/>
            <person name="Wang D."/>
            <person name="Huang X."/>
            <person name="Wang R."/>
            <person name="Lv J."/>
            <person name="Li Y."/>
            <person name="Zhang Z."/>
            <person name="Liu B."/>
            <person name="Lu W."/>
            <person name="Hui Y."/>
            <person name="Liang J."/>
            <person name="Zhou Z."/>
            <person name="Hou R."/>
            <person name="Li X."/>
            <person name="Liu Y."/>
            <person name="Li H."/>
            <person name="Ning X."/>
            <person name="Lin Y."/>
            <person name="Zhao L."/>
            <person name="Xing Q."/>
            <person name="Dou J."/>
            <person name="Li Y."/>
            <person name="Mao J."/>
            <person name="Guo H."/>
            <person name="Dou H."/>
            <person name="Li T."/>
            <person name="Mu C."/>
            <person name="Jiang W."/>
            <person name="Fu Q."/>
            <person name="Fu X."/>
            <person name="Miao Y."/>
            <person name="Liu J."/>
            <person name="Yu Q."/>
            <person name="Li R."/>
            <person name="Liao H."/>
            <person name="Li X."/>
            <person name="Kong Y."/>
            <person name="Jiang Z."/>
            <person name="Chourrout D."/>
            <person name="Li R."/>
            <person name="Bao Z."/>
        </authorList>
    </citation>
    <scope>NUCLEOTIDE SEQUENCE [LARGE SCALE GENOMIC DNA]</scope>
    <source>
        <strain evidence="15 16">PY_sf001</strain>
    </source>
</reference>
<evidence type="ECO:0000256" key="5">
    <source>
        <dbReference type="ARBA" id="ARBA00022777"/>
    </source>
</evidence>
<dbReference type="InterPro" id="IPR002498">
    <property type="entry name" value="PInositol-4-P-4/5-kinase_core"/>
</dbReference>
<evidence type="ECO:0000256" key="6">
    <source>
        <dbReference type="ARBA" id="ARBA00022840"/>
    </source>
</evidence>
<dbReference type="FunFam" id="3.30.800.10:FF:000002">
    <property type="entry name" value="Phosphatidylinositol 5-phosphate 4-kinase type-2 beta"/>
    <property type="match status" value="1"/>
</dbReference>
<feature type="compositionally biased region" description="Acidic residues" evidence="13">
    <location>
        <begin position="285"/>
        <end position="310"/>
    </location>
</feature>
<evidence type="ECO:0000256" key="10">
    <source>
        <dbReference type="ARBA" id="ARBA00036950"/>
    </source>
</evidence>
<evidence type="ECO:0000259" key="14">
    <source>
        <dbReference type="PROSITE" id="PS51455"/>
    </source>
</evidence>
<dbReference type="PANTHER" id="PTHR23086">
    <property type="entry name" value="PHOSPHATIDYLINOSITOL-4-PHOSPHATE 5-KINASE"/>
    <property type="match status" value="1"/>
</dbReference>
<evidence type="ECO:0000256" key="4">
    <source>
        <dbReference type="ARBA" id="ARBA00022741"/>
    </source>
</evidence>
<dbReference type="SUPFAM" id="SSF56104">
    <property type="entry name" value="SAICAR synthase-like"/>
    <property type="match status" value="1"/>
</dbReference>
<evidence type="ECO:0000256" key="9">
    <source>
        <dbReference type="ARBA" id="ARBA00036698"/>
    </source>
</evidence>
<comment type="catalytic activity">
    <reaction evidence="8">
        <text>1,2-dihexadecanoyl-sn-glycero-3-phospho-(1D-myo-inositol-5-phosphate) + ATP = 1,2-dihexadecanoyl-sn-glycero-3-phospho-(1D-myo-inositol-4,5-bisphosphate) + ADP + H(+)</text>
        <dbReference type="Rhea" id="RHEA:55992"/>
        <dbReference type="ChEBI" id="CHEBI:15378"/>
        <dbReference type="ChEBI" id="CHEBI:30616"/>
        <dbReference type="ChEBI" id="CHEBI:83423"/>
        <dbReference type="ChEBI" id="CHEBI:84968"/>
        <dbReference type="ChEBI" id="CHEBI:456216"/>
    </reaction>
    <physiologicalReaction direction="left-to-right" evidence="8">
        <dbReference type="Rhea" id="RHEA:55993"/>
    </physiologicalReaction>
</comment>
<dbReference type="STRING" id="6573.A0A210PQJ2"/>
<dbReference type="Pfam" id="PF01504">
    <property type="entry name" value="PIP5K"/>
    <property type="match status" value="1"/>
</dbReference>
<dbReference type="InterPro" id="IPR027484">
    <property type="entry name" value="PInositol-4-P-5-kinase_N"/>
</dbReference>
<dbReference type="GO" id="GO:0005524">
    <property type="term" value="F:ATP binding"/>
    <property type="evidence" value="ECO:0007669"/>
    <property type="project" value="UniProtKB-UniRule"/>
</dbReference>
<dbReference type="Gene3D" id="3.30.800.10">
    <property type="entry name" value="Phosphatidylinositol Phosphate Kinase II Beta"/>
    <property type="match status" value="1"/>
</dbReference>
<dbReference type="PANTHER" id="PTHR23086:SF8">
    <property type="entry name" value="PHOSPHATIDYLINOSITOL 5-PHOSPHATE 4-KINASE, ISOFORM A"/>
    <property type="match status" value="1"/>
</dbReference>
<dbReference type="OrthoDB" id="20783at2759"/>
<evidence type="ECO:0000256" key="1">
    <source>
        <dbReference type="ARBA" id="ARBA00004496"/>
    </source>
</evidence>
<dbReference type="GO" id="GO:0046854">
    <property type="term" value="P:phosphatidylinositol phosphate biosynthetic process"/>
    <property type="evidence" value="ECO:0007669"/>
    <property type="project" value="TreeGrafter"/>
</dbReference>
<keyword evidence="3 12" id="KW-0808">Transferase</keyword>
<evidence type="ECO:0000256" key="2">
    <source>
        <dbReference type="ARBA" id="ARBA00022490"/>
    </source>
</evidence>
<dbReference type="SMART" id="SM00330">
    <property type="entry name" value="PIPKc"/>
    <property type="match status" value="1"/>
</dbReference>
<dbReference type="GO" id="GO:0005737">
    <property type="term" value="C:cytoplasm"/>
    <property type="evidence" value="ECO:0007669"/>
    <property type="project" value="UniProtKB-SubCell"/>
</dbReference>